<dbReference type="RefSeq" id="WP_139622395.1">
    <property type="nucleotide sequence ID" value="NZ_VDMP01000021.1"/>
</dbReference>
<gene>
    <name evidence="8" type="ORF">FHP29_08265</name>
</gene>
<evidence type="ECO:0000256" key="7">
    <source>
        <dbReference type="SAM" id="Phobius"/>
    </source>
</evidence>
<name>A0A5C4W3E1_9ACTN</name>
<accession>A0A5C4W3E1</accession>
<sequence>MTDHADASIAIEQHGVDTIPDQDRTGRPRDVVNIVIGSNLCLGVVIFGWLPATFGLSFWESVTAQVAGTLAGSLLVGPLAIVSLRGSRRRSPTWCSAVSRRSPRCRRRWRSTLSPRP</sequence>
<evidence type="ECO:0000256" key="3">
    <source>
        <dbReference type="ARBA" id="ARBA00022448"/>
    </source>
</evidence>
<dbReference type="EMBL" id="VDMP01000021">
    <property type="protein sequence ID" value="TNM41955.1"/>
    <property type="molecule type" value="Genomic_DNA"/>
</dbReference>
<evidence type="ECO:0000256" key="5">
    <source>
        <dbReference type="ARBA" id="ARBA00022989"/>
    </source>
</evidence>
<keyword evidence="5 7" id="KW-1133">Transmembrane helix</keyword>
<reference evidence="8 9" key="1">
    <citation type="journal article" date="2016" name="Int. J. Syst. Evol. Microbiol.">
        <title>Nocardioides albidus sp. nov., an actinobacterium isolated from garden soil.</title>
        <authorList>
            <person name="Singh H."/>
            <person name="Du J."/>
            <person name="Trinh H."/>
            <person name="Won K."/>
            <person name="Yang J.E."/>
            <person name="Yin C."/>
            <person name="Kook M."/>
            <person name="Yi T.H."/>
        </authorList>
    </citation>
    <scope>NUCLEOTIDE SEQUENCE [LARGE SCALE GENOMIC DNA]</scope>
    <source>
        <strain evidence="8 9">CCTCC AB 2015297</strain>
    </source>
</reference>
<evidence type="ECO:0000256" key="6">
    <source>
        <dbReference type="ARBA" id="ARBA00023136"/>
    </source>
</evidence>
<comment type="subcellular location">
    <subcellularLocation>
        <location evidence="1">Membrane</location>
        <topology evidence="1">Multi-pass membrane protein</topology>
    </subcellularLocation>
</comment>
<dbReference type="Gene3D" id="1.10.4160.10">
    <property type="entry name" value="Hydantoin permease"/>
    <property type="match status" value="1"/>
</dbReference>
<evidence type="ECO:0000256" key="4">
    <source>
        <dbReference type="ARBA" id="ARBA00022692"/>
    </source>
</evidence>
<evidence type="ECO:0000256" key="1">
    <source>
        <dbReference type="ARBA" id="ARBA00004141"/>
    </source>
</evidence>
<keyword evidence="3" id="KW-0813">Transport</keyword>
<organism evidence="8 9">
    <name type="scientific">Nocardioides albidus</name>
    <dbReference type="NCBI Taxonomy" id="1517589"/>
    <lineage>
        <taxon>Bacteria</taxon>
        <taxon>Bacillati</taxon>
        <taxon>Actinomycetota</taxon>
        <taxon>Actinomycetes</taxon>
        <taxon>Propionibacteriales</taxon>
        <taxon>Nocardioidaceae</taxon>
        <taxon>Nocardioides</taxon>
    </lineage>
</organism>
<dbReference type="Proteomes" id="UP000313231">
    <property type="component" value="Unassembled WGS sequence"/>
</dbReference>
<dbReference type="GO" id="GO:0005886">
    <property type="term" value="C:plasma membrane"/>
    <property type="evidence" value="ECO:0007669"/>
    <property type="project" value="TreeGrafter"/>
</dbReference>
<dbReference type="PANTHER" id="PTHR31806">
    <property type="entry name" value="PURINE-CYTOSINE PERMEASE FCY2-RELATED"/>
    <property type="match status" value="1"/>
</dbReference>
<dbReference type="AlphaFoldDB" id="A0A5C4W3E1"/>
<proteinExistence type="inferred from homology"/>
<feature type="transmembrane region" description="Helical" evidence="7">
    <location>
        <begin position="31"/>
        <end position="50"/>
    </location>
</feature>
<feature type="transmembrane region" description="Helical" evidence="7">
    <location>
        <begin position="62"/>
        <end position="84"/>
    </location>
</feature>
<protein>
    <submittedName>
        <fullName evidence="8">Uncharacterized protein</fullName>
    </submittedName>
</protein>
<dbReference type="InterPro" id="IPR001248">
    <property type="entry name" value="Pur-cyt_permease"/>
</dbReference>
<dbReference type="Pfam" id="PF02133">
    <property type="entry name" value="Transp_cyt_pur"/>
    <property type="match status" value="1"/>
</dbReference>
<keyword evidence="4 7" id="KW-0812">Transmembrane</keyword>
<evidence type="ECO:0000256" key="2">
    <source>
        <dbReference type="ARBA" id="ARBA00008974"/>
    </source>
</evidence>
<keyword evidence="9" id="KW-1185">Reference proteome</keyword>
<comment type="caution">
    <text evidence="8">The sequence shown here is derived from an EMBL/GenBank/DDBJ whole genome shotgun (WGS) entry which is preliminary data.</text>
</comment>
<evidence type="ECO:0000313" key="8">
    <source>
        <dbReference type="EMBL" id="TNM41955.1"/>
    </source>
</evidence>
<dbReference type="GO" id="GO:0022857">
    <property type="term" value="F:transmembrane transporter activity"/>
    <property type="evidence" value="ECO:0007669"/>
    <property type="project" value="InterPro"/>
</dbReference>
<dbReference type="OrthoDB" id="9809167at2"/>
<keyword evidence="6 7" id="KW-0472">Membrane</keyword>
<evidence type="ECO:0000313" key="9">
    <source>
        <dbReference type="Proteomes" id="UP000313231"/>
    </source>
</evidence>
<comment type="similarity">
    <text evidence="2">Belongs to the purine-cytosine permease (2.A.39) family.</text>
</comment>
<dbReference type="PANTHER" id="PTHR31806:SF1">
    <property type="entry name" value="PURINE-CYTOSINE PERMEASE FCY2-RELATED"/>
    <property type="match status" value="1"/>
</dbReference>
<dbReference type="InterPro" id="IPR026030">
    <property type="entry name" value="Pur-cyt_permease_Fcy2/21/22"/>
</dbReference>